<dbReference type="InterPro" id="IPR043502">
    <property type="entry name" value="DNA/RNA_pol_sf"/>
</dbReference>
<sequence length="560" mass="64139">SLHINNRIMDDPMEVSNSFNNFFSTIAERTLQNNNNNATPNFFLNPPLLTDHVFQFRPVTQEEVQATINTLKPKNSSGIDEISAKLIKNCKNELVTPLTDLINKSLAQGIFPDKLKIAKVYPKYKNGPTTERNSYRPISLISTFSKIIEKIVLAQLLHHLHHHNLLNSQQHGFCKGRSTTTALIQLTEHILDKLEEGCTSTSLFLDFSKAFDCLNHEHLLLKLEGLGIRGEAAEWFKSYLTNRKQIVEITYIKKNTKHKAQSTITNTRRGVPQGSVLGPVLFLLFANDLPGWVGEAGHTTMYADDTVLTLADRTAERLKQKTSLQFQRTKHYCSSNDLVLNENKTVQMTFTTKHNNTDVTLPELQLQTTTKHLGITIDSRLSWKPHVEQLCRKLCSGIYVIRRTKQVCSPDAARVAYFALMESHLRYGIAAWGGASKGNLEKVLIKQKKAIRCLANLGYRDSCRESFINLKILTIVSLYIQEVIIHTVTTAQPRHKDQHDHNTRHATDFTLPQHHLRLFEQKPSYKGALYFNKLPEHLKREHPKHLKKRLTEWLLERPFY</sequence>
<dbReference type="Pfam" id="PF00078">
    <property type="entry name" value="RVT_1"/>
    <property type="match status" value="1"/>
</dbReference>
<organism evidence="2">
    <name type="scientific">Graphocephala atropunctata</name>
    <dbReference type="NCBI Taxonomy" id="36148"/>
    <lineage>
        <taxon>Eukaryota</taxon>
        <taxon>Metazoa</taxon>
        <taxon>Ecdysozoa</taxon>
        <taxon>Arthropoda</taxon>
        <taxon>Hexapoda</taxon>
        <taxon>Insecta</taxon>
        <taxon>Pterygota</taxon>
        <taxon>Neoptera</taxon>
        <taxon>Paraneoptera</taxon>
        <taxon>Hemiptera</taxon>
        <taxon>Auchenorrhyncha</taxon>
        <taxon>Membracoidea</taxon>
        <taxon>Cicadellidae</taxon>
        <taxon>Cicadellinae</taxon>
        <taxon>Cicadellini</taxon>
        <taxon>Graphocephala</taxon>
    </lineage>
</organism>
<dbReference type="PROSITE" id="PS50878">
    <property type="entry name" value="RT_POL"/>
    <property type="match status" value="1"/>
</dbReference>
<dbReference type="CDD" id="cd01650">
    <property type="entry name" value="RT_nLTR_like"/>
    <property type="match status" value="1"/>
</dbReference>
<accession>A0A1B6LKF6</accession>
<feature type="non-terminal residue" evidence="2">
    <location>
        <position position="1"/>
    </location>
</feature>
<proteinExistence type="predicted"/>
<reference evidence="2" key="1">
    <citation type="submission" date="2015-11" db="EMBL/GenBank/DDBJ databases">
        <title>De novo transcriptome assembly of four potential Pierce s Disease insect vectors from Arizona vineyards.</title>
        <authorList>
            <person name="Tassone E.E."/>
        </authorList>
    </citation>
    <scope>NUCLEOTIDE SEQUENCE</scope>
</reference>
<dbReference type="InterPro" id="IPR000477">
    <property type="entry name" value="RT_dom"/>
</dbReference>
<feature type="non-terminal residue" evidence="2">
    <location>
        <position position="560"/>
    </location>
</feature>
<name>A0A1B6LKF6_9HEMI</name>
<dbReference type="PANTHER" id="PTHR33332">
    <property type="entry name" value="REVERSE TRANSCRIPTASE DOMAIN-CONTAINING PROTEIN"/>
    <property type="match status" value="1"/>
</dbReference>
<dbReference type="AlphaFoldDB" id="A0A1B6LKF6"/>
<dbReference type="GO" id="GO:0071897">
    <property type="term" value="P:DNA biosynthetic process"/>
    <property type="evidence" value="ECO:0007669"/>
    <property type="project" value="UniProtKB-ARBA"/>
</dbReference>
<evidence type="ECO:0000259" key="1">
    <source>
        <dbReference type="PROSITE" id="PS50878"/>
    </source>
</evidence>
<protein>
    <recommendedName>
        <fullName evidence="1">Reverse transcriptase domain-containing protein</fullName>
    </recommendedName>
</protein>
<dbReference type="EMBL" id="GEBQ01015829">
    <property type="protein sequence ID" value="JAT24148.1"/>
    <property type="molecule type" value="Transcribed_RNA"/>
</dbReference>
<evidence type="ECO:0000313" key="2">
    <source>
        <dbReference type="EMBL" id="JAT24148.1"/>
    </source>
</evidence>
<dbReference type="SUPFAM" id="SSF56672">
    <property type="entry name" value="DNA/RNA polymerases"/>
    <property type="match status" value="1"/>
</dbReference>
<gene>
    <name evidence="2" type="ORF">g.33147</name>
</gene>
<feature type="domain" description="Reverse transcriptase" evidence="1">
    <location>
        <begin position="104"/>
        <end position="377"/>
    </location>
</feature>